<dbReference type="InterPro" id="IPR011009">
    <property type="entry name" value="Kinase-like_dom_sf"/>
</dbReference>
<dbReference type="Pfam" id="PF00069">
    <property type="entry name" value="Pkinase"/>
    <property type="match status" value="1"/>
</dbReference>
<evidence type="ECO:0000313" key="12">
    <source>
        <dbReference type="Proteomes" id="UP000535543"/>
    </source>
</evidence>
<feature type="compositionally biased region" description="Pro residues" evidence="8">
    <location>
        <begin position="312"/>
        <end position="322"/>
    </location>
</feature>
<dbReference type="Gene3D" id="3.30.200.20">
    <property type="entry name" value="Phosphorylase Kinase, domain 1"/>
    <property type="match status" value="1"/>
</dbReference>
<dbReference type="InterPro" id="IPR008271">
    <property type="entry name" value="Ser/Thr_kinase_AS"/>
</dbReference>
<reference evidence="11 12" key="1">
    <citation type="submission" date="2019-05" db="EMBL/GenBank/DDBJ databases">
        <authorList>
            <person name="Lee S.D."/>
        </authorList>
    </citation>
    <scope>NUCLEOTIDE SEQUENCE [LARGE SCALE GENOMIC DNA]</scope>
    <source>
        <strain evidence="11 12">YC2-7</strain>
    </source>
</reference>
<accession>A0A848KQZ0</accession>
<keyword evidence="2" id="KW-0723">Serine/threonine-protein kinase</keyword>
<dbReference type="RefSeq" id="WP_169591584.1">
    <property type="nucleotide sequence ID" value="NZ_VCQU01000009.1"/>
</dbReference>
<dbReference type="InterPro" id="IPR011964">
    <property type="entry name" value="YVTN_b-propeller_repeat"/>
</dbReference>
<dbReference type="InterPro" id="IPR000719">
    <property type="entry name" value="Prot_kinase_dom"/>
</dbReference>
<dbReference type="FunFam" id="1.10.510.10:FF:000021">
    <property type="entry name" value="Serine/threonine protein kinase"/>
    <property type="match status" value="1"/>
</dbReference>
<dbReference type="InterPro" id="IPR015943">
    <property type="entry name" value="WD40/YVTN_repeat-like_dom_sf"/>
</dbReference>
<organism evidence="11 12">
    <name type="scientific">Antrihabitans stalactiti</name>
    <dbReference type="NCBI Taxonomy" id="2584121"/>
    <lineage>
        <taxon>Bacteria</taxon>
        <taxon>Bacillati</taxon>
        <taxon>Actinomycetota</taxon>
        <taxon>Actinomycetes</taxon>
        <taxon>Mycobacteriales</taxon>
        <taxon>Nocardiaceae</taxon>
        <taxon>Antrihabitans</taxon>
    </lineage>
</organism>
<dbReference type="PROSITE" id="PS50011">
    <property type="entry name" value="PROTEIN_KINASE_DOM"/>
    <property type="match status" value="1"/>
</dbReference>
<evidence type="ECO:0000256" key="9">
    <source>
        <dbReference type="SAM" id="Phobius"/>
    </source>
</evidence>
<dbReference type="Proteomes" id="UP000535543">
    <property type="component" value="Unassembled WGS sequence"/>
</dbReference>
<reference evidence="11 12" key="2">
    <citation type="submission" date="2020-06" db="EMBL/GenBank/DDBJ databases">
        <title>Antribacter stalactiti gen. nov., sp. nov., a new member of the family Nacardiaceae isolated from a cave.</title>
        <authorList>
            <person name="Kim I.S."/>
        </authorList>
    </citation>
    <scope>NUCLEOTIDE SEQUENCE [LARGE SCALE GENOMIC DNA]</scope>
    <source>
        <strain evidence="11 12">YC2-7</strain>
    </source>
</reference>
<feature type="binding site" evidence="7">
    <location>
        <position position="39"/>
    </location>
    <ligand>
        <name>ATP</name>
        <dbReference type="ChEBI" id="CHEBI:30616"/>
    </ligand>
</feature>
<dbReference type="NCBIfam" id="TIGR02276">
    <property type="entry name" value="beta_rpt_yvtn"/>
    <property type="match status" value="5"/>
</dbReference>
<dbReference type="InterPro" id="IPR051200">
    <property type="entry name" value="Host-pathogen_enzymatic-act"/>
</dbReference>
<dbReference type="PANTHER" id="PTHR47197:SF3">
    <property type="entry name" value="DIHYDRO-HEME D1 DEHYDROGENASE"/>
    <property type="match status" value="1"/>
</dbReference>
<keyword evidence="12" id="KW-1185">Reference proteome</keyword>
<dbReference type="PANTHER" id="PTHR47197">
    <property type="entry name" value="PROTEIN NIRF"/>
    <property type="match status" value="1"/>
</dbReference>
<dbReference type="EMBL" id="VCQU01000009">
    <property type="protein sequence ID" value="NMN98027.1"/>
    <property type="molecule type" value="Genomic_DNA"/>
</dbReference>
<evidence type="ECO:0000313" key="11">
    <source>
        <dbReference type="EMBL" id="NMN98027.1"/>
    </source>
</evidence>
<dbReference type="Gene3D" id="2.130.10.10">
    <property type="entry name" value="YVTN repeat-like/Quinoprotein amine dehydrogenase"/>
    <property type="match status" value="2"/>
</dbReference>
<dbReference type="AlphaFoldDB" id="A0A848KQZ0"/>
<dbReference type="CDD" id="cd14014">
    <property type="entry name" value="STKc_PknB_like"/>
    <property type="match status" value="1"/>
</dbReference>
<name>A0A848KQZ0_9NOCA</name>
<keyword evidence="6 7" id="KW-0067">ATP-binding</keyword>
<dbReference type="PROSITE" id="PS00107">
    <property type="entry name" value="PROTEIN_KINASE_ATP"/>
    <property type="match status" value="1"/>
</dbReference>
<keyword evidence="4 7" id="KW-0547">Nucleotide-binding</keyword>
<feature type="domain" description="Protein kinase" evidence="10">
    <location>
        <begin position="10"/>
        <end position="270"/>
    </location>
</feature>
<dbReference type="SMART" id="SM00220">
    <property type="entry name" value="S_TKc"/>
    <property type="match status" value="1"/>
</dbReference>
<keyword evidence="5" id="KW-0418">Kinase</keyword>
<keyword evidence="9" id="KW-1133">Transmembrane helix</keyword>
<dbReference type="InterPro" id="IPR017441">
    <property type="entry name" value="Protein_kinase_ATP_BS"/>
</dbReference>
<evidence type="ECO:0000259" key="10">
    <source>
        <dbReference type="PROSITE" id="PS50011"/>
    </source>
</evidence>
<keyword evidence="9" id="KW-0812">Transmembrane</keyword>
<evidence type="ECO:0000256" key="6">
    <source>
        <dbReference type="ARBA" id="ARBA00022840"/>
    </source>
</evidence>
<sequence>MERQEHFGQFRLERLLGAGGMGEVWLAYDTLTERNVALKVLPPHLSTDEIYRHRFMREAKIVAALREPHIVPIHSFGAIDGQLYIDMALIEGRDLGTILKAGRLTVPVAVDLVAQAADALDSAHDAGLVHRDVKPSNLFVTDRKGFVYLIDFGIAQSLSENRLTSTGWAVGTLAYMAPERFSGDFDASVDIYALACVLHHCLTGEPPFGASTTPERQMHGHLTQPPPPASKVNASVPPALDAVIARAMAKNPADRYPSAGEFGDAARAALTSPLPLSGSSRVLKPPAPVLQPPASPPPVSQPVGQTTRVTRPGPPPLPPQAPPLSSTRPNRSRFVFGALAIFAVLAIAIAGYLFVARDKSTDTTASPGVSPSAVVTTSQLPAPQRTGVIEVGSNPIAIAIDATTGTAYVTNGGSGSLSIIDVATATVRSTVKVGKSPAGVAVDAKRRVAYVVDNGDNSVSVIDTASASVIDTIEVGGNPWDVAIDADSGVAFVANQDDATLSVIENRAVVSTIPVGVKPIVPLVDTANHTLYVSNLGADTVSAIDTVTRAVVATIKVGDEPNGVALDPANHALYITNRAAHTVSVIDTATKTVTDTISVGTKPVAVAVDSEAHTAYVSNIDSDSLSLIDTSTRTVTDSLPTAKLPVGVAVDPRTHSIYLNSFDAGSVEVFSR</sequence>
<gene>
    <name evidence="11" type="ORF">FGL95_23595</name>
</gene>
<dbReference type="EC" id="2.7.11.1" evidence="1"/>
<dbReference type="InterPro" id="IPR011045">
    <property type="entry name" value="N2O_reductase_N"/>
</dbReference>
<feature type="compositionally biased region" description="Pro residues" evidence="8">
    <location>
        <begin position="285"/>
        <end position="300"/>
    </location>
</feature>
<evidence type="ECO:0000256" key="8">
    <source>
        <dbReference type="SAM" id="MobiDB-lite"/>
    </source>
</evidence>
<feature type="transmembrane region" description="Helical" evidence="9">
    <location>
        <begin position="334"/>
        <end position="355"/>
    </location>
</feature>
<proteinExistence type="predicted"/>
<keyword evidence="3" id="KW-0808">Transferase</keyword>
<dbReference type="SUPFAM" id="SSF50974">
    <property type="entry name" value="Nitrous oxide reductase, N-terminal domain"/>
    <property type="match status" value="1"/>
</dbReference>
<dbReference type="SUPFAM" id="SSF56112">
    <property type="entry name" value="Protein kinase-like (PK-like)"/>
    <property type="match status" value="1"/>
</dbReference>
<feature type="region of interest" description="Disordered" evidence="8">
    <location>
        <begin position="209"/>
        <end position="234"/>
    </location>
</feature>
<feature type="region of interest" description="Disordered" evidence="8">
    <location>
        <begin position="275"/>
        <end position="328"/>
    </location>
</feature>
<dbReference type="GO" id="GO:0005524">
    <property type="term" value="F:ATP binding"/>
    <property type="evidence" value="ECO:0007669"/>
    <property type="project" value="UniProtKB-UniRule"/>
</dbReference>
<protein>
    <recommendedName>
        <fullName evidence="1">non-specific serine/threonine protein kinase</fullName>
        <ecNumber evidence="1">2.7.11.1</ecNumber>
    </recommendedName>
</protein>
<keyword evidence="9" id="KW-0472">Membrane</keyword>
<evidence type="ECO:0000256" key="2">
    <source>
        <dbReference type="ARBA" id="ARBA00022527"/>
    </source>
</evidence>
<dbReference type="Gene3D" id="1.10.510.10">
    <property type="entry name" value="Transferase(Phosphotransferase) domain 1"/>
    <property type="match status" value="1"/>
</dbReference>
<evidence type="ECO:0000256" key="5">
    <source>
        <dbReference type="ARBA" id="ARBA00022777"/>
    </source>
</evidence>
<evidence type="ECO:0000256" key="4">
    <source>
        <dbReference type="ARBA" id="ARBA00022741"/>
    </source>
</evidence>
<comment type="caution">
    <text evidence="11">The sequence shown here is derived from an EMBL/GenBank/DDBJ whole genome shotgun (WGS) entry which is preliminary data.</text>
</comment>
<dbReference type="GO" id="GO:0004674">
    <property type="term" value="F:protein serine/threonine kinase activity"/>
    <property type="evidence" value="ECO:0007669"/>
    <property type="project" value="UniProtKB-KW"/>
</dbReference>
<evidence type="ECO:0000256" key="1">
    <source>
        <dbReference type="ARBA" id="ARBA00012513"/>
    </source>
</evidence>
<evidence type="ECO:0000256" key="3">
    <source>
        <dbReference type="ARBA" id="ARBA00022679"/>
    </source>
</evidence>
<dbReference type="PROSITE" id="PS00108">
    <property type="entry name" value="PROTEIN_KINASE_ST"/>
    <property type="match status" value="1"/>
</dbReference>
<evidence type="ECO:0000256" key="7">
    <source>
        <dbReference type="PROSITE-ProRule" id="PRU10141"/>
    </source>
</evidence>